<name>A0A1J4XT08_9BACT</name>
<dbReference type="AlphaFoldDB" id="A0A1J4XT08"/>
<feature type="binding site" evidence="9">
    <location>
        <position position="308"/>
    </location>
    <ligand>
        <name>DNA</name>
        <dbReference type="ChEBI" id="CHEBI:16991"/>
    </ligand>
</feature>
<evidence type="ECO:0000256" key="5">
    <source>
        <dbReference type="ARBA" id="ARBA00022840"/>
    </source>
</evidence>
<feature type="region of interest" description="Small ATPAse domain (RuvB-S)" evidence="9">
    <location>
        <begin position="180"/>
        <end position="250"/>
    </location>
</feature>
<dbReference type="InterPro" id="IPR041445">
    <property type="entry name" value="AAA_lid_4"/>
</dbReference>
<comment type="caution">
    <text evidence="9">Lacks conserved residue(s) required for the propagation of feature annotation.</text>
</comment>
<dbReference type="PANTHER" id="PTHR42848">
    <property type="match status" value="1"/>
</dbReference>
<feature type="binding site" evidence="9">
    <location>
        <position position="64"/>
    </location>
    <ligand>
        <name>Mg(2+)</name>
        <dbReference type="ChEBI" id="CHEBI:18420"/>
    </ligand>
</feature>
<keyword evidence="1 9" id="KW-0963">Cytoplasm</keyword>
<feature type="binding site" evidence="9">
    <location>
        <position position="313"/>
    </location>
    <ligand>
        <name>DNA</name>
        <dbReference type="ChEBI" id="CHEBI:16991"/>
    </ligand>
</feature>
<dbReference type="Pfam" id="PF17864">
    <property type="entry name" value="AAA_lid_4"/>
    <property type="match status" value="1"/>
</dbReference>
<dbReference type="GO" id="GO:0000400">
    <property type="term" value="F:four-way junction DNA binding"/>
    <property type="evidence" value="ECO:0007669"/>
    <property type="project" value="UniProtKB-UniRule"/>
</dbReference>
<feature type="domain" description="AAA+ ATPase" evidence="10">
    <location>
        <begin position="49"/>
        <end position="180"/>
    </location>
</feature>
<keyword evidence="7 9" id="KW-0233">DNA recombination</keyword>
<keyword evidence="8 9" id="KW-0234">DNA repair</keyword>
<keyword evidence="6 9" id="KW-0238">DNA-binding</keyword>
<evidence type="ECO:0000313" key="11">
    <source>
        <dbReference type="EMBL" id="OIO64475.1"/>
    </source>
</evidence>
<feature type="binding site" evidence="9">
    <location>
        <position position="179"/>
    </location>
    <ligand>
        <name>ATP</name>
        <dbReference type="ChEBI" id="CHEBI:30616"/>
    </ligand>
</feature>
<dbReference type="GO" id="GO:0016887">
    <property type="term" value="F:ATP hydrolysis activity"/>
    <property type="evidence" value="ECO:0007669"/>
    <property type="project" value="RHEA"/>
</dbReference>
<keyword evidence="2 9" id="KW-0547">Nucleotide-binding</keyword>
<dbReference type="Gene3D" id="1.10.8.60">
    <property type="match status" value="1"/>
</dbReference>
<evidence type="ECO:0000256" key="9">
    <source>
        <dbReference type="HAMAP-Rule" id="MF_00016"/>
    </source>
</evidence>
<dbReference type="Pfam" id="PF05491">
    <property type="entry name" value="WHD_RuvB"/>
    <property type="match status" value="1"/>
</dbReference>
<dbReference type="GO" id="GO:0006281">
    <property type="term" value="P:DNA repair"/>
    <property type="evidence" value="ECO:0007669"/>
    <property type="project" value="UniProtKB-UniRule"/>
</dbReference>
<feature type="binding site" evidence="9">
    <location>
        <position position="65"/>
    </location>
    <ligand>
        <name>ATP</name>
        <dbReference type="ChEBI" id="CHEBI:30616"/>
    </ligand>
</feature>
<feature type="binding site" evidence="9">
    <location>
        <position position="60"/>
    </location>
    <ligand>
        <name>ATP</name>
        <dbReference type="ChEBI" id="CHEBI:30616"/>
    </ligand>
</feature>
<evidence type="ECO:0000256" key="3">
    <source>
        <dbReference type="ARBA" id="ARBA00022763"/>
    </source>
</evidence>
<evidence type="ECO:0000256" key="8">
    <source>
        <dbReference type="ARBA" id="ARBA00023204"/>
    </source>
</evidence>
<feature type="binding site" evidence="9">
    <location>
        <position position="63"/>
    </location>
    <ligand>
        <name>ATP</name>
        <dbReference type="ChEBI" id="CHEBI:30616"/>
    </ligand>
</feature>
<evidence type="ECO:0000256" key="4">
    <source>
        <dbReference type="ARBA" id="ARBA00022801"/>
    </source>
</evidence>
<comment type="catalytic activity">
    <reaction evidence="9">
        <text>ATP + H2O = ADP + phosphate + H(+)</text>
        <dbReference type="Rhea" id="RHEA:13065"/>
        <dbReference type="ChEBI" id="CHEBI:15377"/>
        <dbReference type="ChEBI" id="CHEBI:15378"/>
        <dbReference type="ChEBI" id="CHEBI:30616"/>
        <dbReference type="ChEBI" id="CHEBI:43474"/>
        <dbReference type="ChEBI" id="CHEBI:456216"/>
    </reaction>
</comment>
<dbReference type="InterPro" id="IPR003593">
    <property type="entry name" value="AAA+_ATPase"/>
</dbReference>
<feature type="region of interest" description="Head domain (RuvB-H)" evidence="9">
    <location>
        <begin position="253"/>
        <end position="327"/>
    </location>
</feature>
<comment type="function">
    <text evidence="9">The RuvA-RuvB-RuvC complex processes Holliday junction (HJ) DNA during genetic recombination and DNA repair, while the RuvA-RuvB complex plays an important role in the rescue of blocked DNA replication forks via replication fork reversal (RFR). RuvA specifically binds to HJ cruciform DNA, conferring on it an open structure. The RuvB hexamer acts as an ATP-dependent pump, pulling dsDNA into and through the RuvAB complex. RuvB forms 2 homohexamers on either side of HJ DNA bound by 1 or 2 RuvA tetramers; 4 subunits per hexamer contact DNA at a time. Coordinated motions by a converter formed by DNA-disengaged RuvB subunits stimulates ATP hydrolysis and nucleotide exchange. Immobilization of the converter enables RuvB to convert the ATP-contained energy into a lever motion, pulling 2 nucleotides of DNA out of the RuvA tetramer per ATP hydrolyzed, thus driving DNA branch migration. The RuvB motors rotate together with the DNA substrate, which together with the progressing nucleotide cycle form the mechanistic basis for DNA recombination by continuous HJ branch migration. Branch migration allows RuvC to scan DNA until it finds its consensus sequence, where it cleaves and resolves cruciform DNA.</text>
</comment>
<comment type="subunit">
    <text evidence="9">Homohexamer. Forms an RuvA(8)-RuvB(12)-Holliday junction (HJ) complex. HJ DNA is sandwiched between 2 RuvA tetramers; dsDNA enters through RuvA and exits via RuvB. An RuvB hexamer assembles on each DNA strand where it exits the tetramer. Each RuvB hexamer is contacted by two RuvA subunits (via domain III) on 2 adjacent RuvB subunits; this complex drives branch migration. In the full resolvosome a probable DNA-RuvA(4)-RuvB(12)-RuvC(2) complex forms which resolves the HJ.</text>
</comment>
<feature type="binding site" evidence="9">
    <location>
        <position position="216"/>
    </location>
    <ligand>
        <name>ATP</name>
        <dbReference type="ChEBI" id="CHEBI:30616"/>
    </ligand>
</feature>
<keyword evidence="3 9" id="KW-0227">DNA damage</keyword>
<feature type="binding site" evidence="9">
    <location>
        <position position="169"/>
    </location>
    <ligand>
        <name>ATP</name>
        <dbReference type="ChEBI" id="CHEBI:30616"/>
    </ligand>
</feature>
<proteinExistence type="inferred from homology"/>
<organism evidence="11 12">
    <name type="scientific">Candidatus Wolfebacteria bacterium CG1_02_39_135</name>
    <dbReference type="NCBI Taxonomy" id="1805425"/>
    <lineage>
        <taxon>Bacteria</taxon>
        <taxon>Candidatus Wolfeibacteriota</taxon>
    </lineage>
</organism>
<dbReference type="GO" id="GO:0048476">
    <property type="term" value="C:Holliday junction resolvase complex"/>
    <property type="evidence" value="ECO:0007669"/>
    <property type="project" value="UniProtKB-UniRule"/>
</dbReference>
<keyword evidence="5 9" id="KW-0067">ATP-binding</keyword>
<feature type="binding site" evidence="9">
    <location>
        <position position="64"/>
    </location>
    <ligand>
        <name>ATP</name>
        <dbReference type="ChEBI" id="CHEBI:30616"/>
    </ligand>
</feature>
<dbReference type="STRING" id="1805425.AUJ30_02410"/>
<sequence length="327" mass="36661">MKKNNKFQSDDKFIDSILRPTSWPDYIGQEKVKKGLNLILTAAKKRNESTDHLLFYGPAGLGKTTLATLVAKEMRANLKVATGPALQKLSDLAAVLSNLENQDVLFIDEAHRLSRPVEEMLYPAMESRKFFLVVGKSLASRVISLDLPAFTLIAATTRPNLLSNPLRSRFGAIFRFDYYNLDEIKTIIERSAKLMKIKLSPDAISVLANASRFTPRVANRLLKRARDFAEVNNSKIVDAEVASETLKLLEVDYLGLESCERCLLEIIIKKFNNRPVGVNALAAVLGEEKGTIEEIYEPYLMKLGFLQRTALGRIVTEAAYKHLNLKC</sequence>
<keyword evidence="11" id="KW-0347">Helicase</keyword>
<dbReference type="SUPFAM" id="SSF46785">
    <property type="entry name" value="Winged helix' DNA-binding domain"/>
    <property type="match status" value="1"/>
</dbReference>
<dbReference type="CDD" id="cd00009">
    <property type="entry name" value="AAA"/>
    <property type="match status" value="1"/>
</dbReference>
<dbReference type="SMART" id="SM00382">
    <property type="entry name" value="AAA"/>
    <property type="match status" value="1"/>
</dbReference>
<dbReference type="InterPro" id="IPR008823">
    <property type="entry name" value="RuvB_wg_C"/>
</dbReference>
<evidence type="ECO:0000259" key="10">
    <source>
        <dbReference type="SMART" id="SM00382"/>
    </source>
</evidence>
<dbReference type="InterPro" id="IPR008824">
    <property type="entry name" value="RuvB-like_N"/>
</dbReference>
<dbReference type="InterPro" id="IPR036388">
    <property type="entry name" value="WH-like_DNA-bd_sf"/>
</dbReference>
<dbReference type="HAMAP" id="MF_00016">
    <property type="entry name" value="DNA_HJ_migration_RuvB"/>
    <property type="match status" value="1"/>
</dbReference>
<dbReference type="SUPFAM" id="SSF52540">
    <property type="entry name" value="P-loop containing nucleoside triphosphate hydrolases"/>
    <property type="match status" value="1"/>
</dbReference>
<dbReference type="Pfam" id="PF05496">
    <property type="entry name" value="RuvB_N"/>
    <property type="match status" value="1"/>
</dbReference>
<evidence type="ECO:0000313" key="12">
    <source>
        <dbReference type="Proteomes" id="UP000182693"/>
    </source>
</evidence>
<keyword evidence="4 9" id="KW-0378">Hydrolase</keyword>
<dbReference type="Gene3D" id="1.10.10.10">
    <property type="entry name" value="Winged helix-like DNA-binding domain superfamily/Winged helix DNA-binding domain"/>
    <property type="match status" value="1"/>
</dbReference>
<evidence type="ECO:0000256" key="6">
    <source>
        <dbReference type="ARBA" id="ARBA00023125"/>
    </source>
</evidence>
<comment type="subcellular location">
    <subcellularLocation>
        <location evidence="9">Cytoplasm</location>
    </subcellularLocation>
</comment>
<dbReference type="EMBL" id="MNWX01000046">
    <property type="protein sequence ID" value="OIO64475.1"/>
    <property type="molecule type" value="Genomic_DNA"/>
</dbReference>
<dbReference type="GO" id="GO:0005524">
    <property type="term" value="F:ATP binding"/>
    <property type="evidence" value="ECO:0007669"/>
    <property type="project" value="UniProtKB-UniRule"/>
</dbReference>
<dbReference type="PANTHER" id="PTHR42848:SF1">
    <property type="entry name" value="HOLLIDAY JUNCTION BRANCH MIGRATION COMPLEX SUBUNIT RUVB"/>
    <property type="match status" value="1"/>
</dbReference>
<dbReference type="InterPro" id="IPR027417">
    <property type="entry name" value="P-loop_NTPase"/>
</dbReference>
<accession>A0A1J4XT08</accession>
<feature type="binding site" evidence="9">
    <location>
        <position position="18"/>
    </location>
    <ligand>
        <name>ATP</name>
        <dbReference type="ChEBI" id="CHEBI:30616"/>
    </ligand>
</feature>
<evidence type="ECO:0000256" key="2">
    <source>
        <dbReference type="ARBA" id="ARBA00022741"/>
    </source>
</evidence>
<dbReference type="InterPro" id="IPR004605">
    <property type="entry name" value="DNA_helicase_Holl-junc_RuvB"/>
</dbReference>
<comment type="caution">
    <text evidence="11">The sequence shown here is derived from an EMBL/GenBank/DDBJ whole genome shotgun (WGS) entry which is preliminary data.</text>
</comment>
<protein>
    <recommendedName>
        <fullName evidence="9">Holliday junction branch migration complex subunit RuvB</fullName>
        <ecNumber evidence="9">3.6.4.-</ecNumber>
    </recommendedName>
</protein>
<evidence type="ECO:0000256" key="1">
    <source>
        <dbReference type="ARBA" id="ARBA00022490"/>
    </source>
</evidence>
<dbReference type="InterPro" id="IPR036390">
    <property type="entry name" value="WH_DNA-bd_sf"/>
</dbReference>
<feature type="binding site" evidence="9">
    <location>
        <position position="19"/>
    </location>
    <ligand>
        <name>ATP</name>
        <dbReference type="ChEBI" id="CHEBI:30616"/>
    </ligand>
</feature>
<reference evidence="11 12" key="1">
    <citation type="journal article" date="2016" name="Environ. Microbiol.">
        <title>Genomic resolution of a cold subsurface aquifer community provides metabolic insights for novel microbes adapted to high CO concentrations.</title>
        <authorList>
            <person name="Probst A.J."/>
            <person name="Castelle C.J."/>
            <person name="Singh A."/>
            <person name="Brown C.T."/>
            <person name="Anantharaman K."/>
            <person name="Sharon I."/>
            <person name="Hug L.A."/>
            <person name="Burstein D."/>
            <person name="Emerson J.B."/>
            <person name="Thomas B.C."/>
            <person name="Banfield J.F."/>
        </authorList>
    </citation>
    <scope>NUCLEOTIDE SEQUENCE [LARGE SCALE GENOMIC DNA]</scope>
    <source>
        <strain evidence="11">CG1_02_39_135</strain>
    </source>
</reference>
<evidence type="ECO:0000256" key="7">
    <source>
        <dbReference type="ARBA" id="ARBA00023172"/>
    </source>
</evidence>
<comment type="domain">
    <text evidence="9">Has 3 domains, the large (RuvB-L) and small ATPase (RuvB-S) domains and the C-terminal head (RuvB-H) domain. The head domain binds DNA, while the ATPase domains jointly bind ATP, ADP or are empty depending on the state of the subunit in the translocation cycle. During a single DNA translocation step the structure of each domain remains the same, but their relative positions change.</text>
</comment>
<dbReference type="Proteomes" id="UP000182693">
    <property type="component" value="Unassembled WGS sequence"/>
</dbReference>
<comment type="similarity">
    <text evidence="9">Belongs to the RuvB family.</text>
</comment>
<dbReference type="EC" id="3.6.4.-" evidence="9"/>
<dbReference type="NCBIfam" id="NF000868">
    <property type="entry name" value="PRK00080.1"/>
    <property type="match status" value="1"/>
</dbReference>
<dbReference type="Gene3D" id="3.40.50.300">
    <property type="entry name" value="P-loop containing nucleotide triphosphate hydrolases"/>
    <property type="match status" value="1"/>
</dbReference>
<dbReference type="GO" id="GO:0005737">
    <property type="term" value="C:cytoplasm"/>
    <property type="evidence" value="ECO:0007669"/>
    <property type="project" value="UniProtKB-SubCell"/>
</dbReference>
<gene>
    <name evidence="9" type="primary">ruvB</name>
    <name evidence="11" type="ORF">AUJ30_02410</name>
</gene>
<dbReference type="GO" id="GO:0006310">
    <property type="term" value="P:DNA recombination"/>
    <property type="evidence" value="ECO:0007669"/>
    <property type="project" value="UniProtKB-UniRule"/>
</dbReference>
<dbReference type="NCBIfam" id="TIGR00635">
    <property type="entry name" value="ruvB"/>
    <property type="match status" value="1"/>
</dbReference>
<dbReference type="GO" id="GO:0009378">
    <property type="term" value="F:four-way junction helicase activity"/>
    <property type="evidence" value="ECO:0007669"/>
    <property type="project" value="InterPro"/>
</dbReference>